<dbReference type="SUPFAM" id="SSF57701">
    <property type="entry name" value="Zn2/Cys6 DNA-binding domain"/>
    <property type="match status" value="1"/>
</dbReference>
<dbReference type="Gene3D" id="4.10.240.10">
    <property type="entry name" value="Zn(2)-C6 fungal-type DNA-binding domain"/>
    <property type="match status" value="1"/>
</dbReference>
<dbReference type="OrthoDB" id="3163292at2759"/>
<dbReference type="CDD" id="cd12148">
    <property type="entry name" value="fungal_TF_MHR"/>
    <property type="match status" value="1"/>
</dbReference>
<dbReference type="InterPro" id="IPR051089">
    <property type="entry name" value="prtT"/>
</dbReference>
<evidence type="ECO:0000256" key="1">
    <source>
        <dbReference type="ARBA" id="ARBA00004123"/>
    </source>
</evidence>
<proteinExistence type="predicted"/>
<dbReference type="PANTHER" id="PTHR31845:SF17">
    <property type="entry name" value="ZN(II)2CYS6 TRANSCRIPTION FACTOR (EUROFUNG)"/>
    <property type="match status" value="1"/>
</dbReference>
<dbReference type="GO" id="GO:0000976">
    <property type="term" value="F:transcription cis-regulatory region binding"/>
    <property type="evidence" value="ECO:0007669"/>
    <property type="project" value="TreeGrafter"/>
</dbReference>
<dbReference type="GO" id="GO:0005634">
    <property type="term" value="C:nucleus"/>
    <property type="evidence" value="ECO:0007669"/>
    <property type="project" value="UniProtKB-SubCell"/>
</dbReference>
<dbReference type="GO" id="GO:0008270">
    <property type="term" value="F:zinc ion binding"/>
    <property type="evidence" value="ECO:0007669"/>
    <property type="project" value="InterPro"/>
</dbReference>
<keyword evidence="5" id="KW-0539">Nucleus</keyword>
<accession>A0A1B9GTY0</accession>
<organism evidence="8 9">
    <name type="scientific">Kwoniella heveanensis BCC8398</name>
    <dbReference type="NCBI Taxonomy" id="1296120"/>
    <lineage>
        <taxon>Eukaryota</taxon>
        <taxon>Fungi</taxon>
        <taxon>Dikarya</taxon>
        <taxon>Basidiomycota</taxon>
        <taxon>Agaricomycotina</taxon>
        <taxon>Tremellomycetes</taxon>
        <taxon>Tremellales</taxon>
        <taxon>Cryptococcaceae</taxon>
        <taxon>Kwoniella</taxon>
    </lineage>
</organism>
<evidence type="ECO:0000256" key="4">
    <source>
        <dbReference type="ARBA" id="ARBA00023163"/>
    </source>
</evidence>
<dbReference type="InterPro" id="IPR036864">
    <property type="entry name" value="Zn2-C6_fun-type_DNA-bd_sf"/>
</dbReference>
<keyword evidence="9" id="KW-1185">Reference proteome</keyword>
<evidence type="ECO:0000313" key="8">
    <source>
        <dbReference type="EMBL" id="OCF34487.1"/>
    </source>
</evidence>
<dbReference type="AlphaFoldDB" id="A0A1B9GTY0"/>
<evidence type="ECO:0000256" key="6">
    <source>
        <dbReference type="SAM" id="MobiDB-lite"/>
    </source>
</evidence>
<dbReference type="STRING" id="1296120.A0A1B9GTY0"/>
<name>A0A1B9GTY0_9TREE</name>
<sequence>MSAAQAACLRCRSRKTKCLGRTDDNPCKSCLVAEEECLVVPHRRGRKVGTKLSDDVRKRLRRRYSSVRQDGGGGPGGSGGSKSDYYGMGHNINVRSRASSSTPPVALPSHTLQRPYTSTVTQLVPTSSIRVSCQTHADIGPSTQRTSSIVKLFTPKRTEGMNKRPNLSLYREDPITCGYIDEAAGRQLFDLFMAKLSCRLFMFDEDLHTYEYVRGTSAFLFCVMLAVAAKYETRLSPVIHQKCLALAKDQMLRAFADDVKTEETVQALYVLTEYKEAEDENGYLLLGMAW</sequence>
<dbReference type="PROSITE" id="PS50048">
    <property type="entry name" value="ZN2_CY6_FUNGAL_2"/>
    <property type="match status" value="1"/>
</dbReference>
<feature type="domain" description="Zn(2)-C6 fungal-type" evidence="7">
    <location>
        <begin position="7"/>
        <end position="39"/>
    </location>
</feature>
<evidence type="ECO:0000313" key="9">
    <source>
        <dbReference type="Proteomes" id="UP000092666"/>
    </source>
</evidence>
<keyword evidence="4" id="KW-0804">Transcription</keyword>
<gene>
    <name evidence="8" type="ORF">I316_04002</name>
</gene>
<dbReference type="Pfam" id="PF00172">
    <property type="entry name" value="Zn_clus"/>
    <property type="match status" value="1"/>
</dbReference>
<dbReference type="Proteomes" id="UP000092666">
    <property type="component" value="Unassembled WGS sequence"/>
</dbReference>
<keyword evidence="2" id="KW-0805">Transcription regulation</keyword>
<protein>
    <recommendedName>
        <fullName evidence="7">Zn(2)-C6 fungal-type domain-containing protein</fullName>
    </recommendedName>
</protein>
<dbReference type="GO" id="GO:0000981">
    <property type="term" value="F:DNA-binding transcription factor activity, RNA polymerase II-specific"/>
    <property type="evidence" value="ECO:0007669"/>
    <property type="project" value="InterPro"/>
</dbReference>
<keyword evidence="3" id="KW-0238">DNA-binding</keyword>
<evidence type="ECO:0000256" key="3">
    <source>
        <dbReference type="ARBA" id="ARBA00023125"/>
    </source>
</evidence>
<evidence type="ECO:0000259" key="7">
    <source>
        <dbReference type="PROSITE" id="PS50048"/>
    </source>
</evidence>
<evidence type="ECO:0000256" key="5">
    <source>
        <dbReference type="ARBA" id="ARBA00023242"/>
    </source>
</evidence>
<dbReference type="PROSITE" id="PS00463">
    <property type="entry name" value="ZN2_CY6_FUNGAL_1"/>
    <property type="match status" value="1"/>
</dbReference>
<dbReference type="EMBL" id="KV700125">
    <property type="protein sequence ID" value="OCF34487.1"/>
    <property type="molecule type" value="Genomic_DNA"/>
</dbReference>
<feature type="region of interest" description="Disordered" evidence="6">
    <location>
        <begin position="55"/>
        <end position="85"/>
    </location>
</feature>
<reference evidence="8 9" key="1">
    <citation type="submission" date="2013-07" db="EMBL/GenBank/DDBJ databases">
        <title>The Genome Sequence of Cryptococcus heveanensis BCC8398.</title>
        <authorList>
            <consortium name="The Broad Institute Genome Sequencing Platform"/>
            <person name="Cuomo C."/>
            <person name="Litvintseva A."/>
            <person name="Chen Y."/>
            <person name="Heitman J."/>
            <person name="Sun S."/>
            <person name="Springer D."/>
            <person name="Dromer F."/>
            <person name="Young S.K."/>
            <person name="Zeng Q."/>
            <person name="Gargeya S."/>
            <person name="Fitzgerald M."/>
            <person name="Abouelleil A."/>
            <person name="Alvarado L."/>
            <person name="Berlin A.M."/>
            <person name="Chapman S.B."/>
            <person name="Dewar J."/>
            <person name="Goldberg J."/>
            <person name="Griggs A."/>
            <person name="Gujja S."/>
            <person name="Hansen M."/>
            <person name="Howarth C."/>
            <person name="Imamovic A."/>
            <person name="Larimer J."/>
            <person name="McCowan C."/>
            <person name="Murphy C."/>
            <person name="Pearson M."/>
            <person name="Priest M."/>
            <person name="Roberts A."/>
            <person name="Saif S."/>
            <person name="Shea T."/>
            <person name="Sykes S."/>
            <person name="Wortman J."/>
            <person name="Nusbaum C."/>
            <person name="Birren B."/>
        </authorList>
    </citation>
    <scope>NUCLEOTIDE SEQUENCE [LARGE SCALE GENOMIC DNA]</scope>
    <source>
        <strain evidence="8 9">BCC8398</strain>
    </source>
</reference>
<feature type="compositionally biased region" description="Gly residues" evidence="6">
    <location>
        <begin position="70"/>
        <end position="80"/>
    </location>
</feature>
<evidence type="ECO:0000256" key="2">
    <source>
        <dbReference type="ARBA" id="ARBA00023015"/>
    </source>
</evidence>
<reference evidence="9" key="2">
    <citation type="submission" date="2013-12" db="EMBL/GenBank/DDBJ databases">
        <title>Evolution of pathogenesis and genome organization in the Tremellales.</title>
        <authorList>
            <person name="Cuomo C."/>
            <person name="Litvintseva A."/>
            <person name="Heitman J."/>
            <person name="Chen Y."/>
            <person name="Sun S."/>
            <person name="Springer D."/>
            <person name="Dromer F."/>
            <person name="Young S."/>
            <person name="Zeng Q."/>
            <person name="Chapman S."/>
            <person name="Gujja S."/>
            <person name="Saif S."/>
            <person name="Birren B."/>
        </authorList>
    </citation>
    <scope>NUCLEOTIDE SEQUENCE [LARGE SCALE GENOMIC DNA]</scope>
    <source>
        <strain evidence="9">BCC8398</strain>
    </source>
</reference>
<dbReference type="PANTHER" id="PTHR31845">
    <property type="entry name" value="FINGER DOMAIN PROTEIN, PUTATIVE-RELATED"/>
    <property type="match status" value="1"/>
</dbReference>
<dbReference type="CDD" id="cd00067">
    <property type="entry name" value="GAL4"/>
    <property type="match status" value="1"/>
</dbReference>
<dbReference type="InterPro" id="IPR001138">
    <property type="entry name" value="Zn2Cys6_DnaBD"/>
</dbReference>
<comment type="subcellular location">
    <subcellularLocation>
        <location evidence="1">Nucleus</location>
    </subcellularLocation>
</comment>
<dbReference type="SMART" id="SM00066">
    <property type="entry name" value="GAL4"/>
    <property type="match status" value="1"/>
</dbReference>